<dbReference type="Proteomes" id="UP000187203">
    <property type="component" value="Unassembled WGS sequence"/>
</dbReference>
<sequence>MKQANANGTENQWVDEDFDETYPRQLIRDRSATGESDSEARNCNGAEESQQREDSGTESGA</sequence>
<name>A0A1R3GBC5_9ROSI</name>
<evidence type="ECO:0000313" key="2">
    <source>
        <dbReference type="EMBL" id="OMO55310.1"/>
    </source>
</evidence>
<evidence type="ECO:0000256" key="1">
    <source>
        <dbReference type="SAM" id="MobiDB-lite"/>
    </source>
</evidence>
<feature type="compositionally biased region" description="Polar residues" evidence="1">
    <location>
        <begin position="1"/>
        <end position="12"/>
    </location>
</feature>
<keyword evidence="3" id="KW-1185">Reference proteome</keyword>
<evidence type="ECO:0000313" key="3">
    <source>
        <dbReference type="Proteomes" id="UP000187203"/>
    </source>
</evidence>
<protein>
    <submittedName>
        <fullName evidence="2">Uncharacterized protein</fullName>
    </submittedName>
</protein>
<dbReference type="AlphaFoldDB" id="A0A1R3GBC5"/>
<comment type="caution">
    <text evidence="2">The sequence shown here is derived from an EMBL/GenBank/DDBJ whole genome shotgun (WGS) entry which is preliminary data.</text>
</comment>
<accession>A0A1R3GBC5</accession>
<gene>
    <name evidence="2" type="ORF">COLO4_36057</name>
</gene>
<feature type="region of interest" description="Disordered" evidence="1">
    <location>
        <begin position="1"/>
        <end position="61"/>
    </location>
</feature>
<reference evidence="3" key="1">
    <citation type="submission" date="2013-09" db="EMBL/GenBank/DDBJ databases">
        <title>Corchorus olitorius genome sequencing.</title>
        <authorList>
            <person name="Alam M."/>
            <person name="Haque M.S."/>
            <person name="Islam M.S."/>
            <person name="Emdad E.M."/>
            <person name="Islam M.M."/>
            <person name="Ahmed B."/>
            <person name="Halim A."/>
            <person name="Hossen Q.M.M."/>
            <person name="Hossain M.Z."/>
            <person name="Ahmed R."/>
            <person name="Khan M.M."/>
            <person name="Islam R."/>
            <person name="Rashid M.M."/>
            <person name="Khan S.A."/>
            <person name="Rahman M.S."/>
            <person name="Alam M."/>
            <person name="Yahiya A.S."/>
            <person name="Khan M.S."/>
            <person name="Azam M.S."/>
            <person name="Haque T."/>
            <person name="Lashkar M.Z.H."/>
            <person name="Akhand A.I."/>
            <person name="Morshed G."/>
            <person name="Roy S."/>
            <person name="Uddin K.S."/>
            <person name="Rabeya T."/>
            <person name="Hossain A.S."/>
            <person name="Chowdhury A."/>
            <person name="Snigdha A.R."/>
            <person name="Mortoza M.S."/>
            <person name="Matin S.A."/>
            <person name="Hoque S.M.E."/>
            <person name="Islam M.K."/>
            <person name="Roy D.K."/>
            <person name="Haider R."/>
            <person name="Moosa M.M."/>
            <person name="Elias S.M."/>
            <person name="Hasan A.M."/>
            <person name="Jahan S."/>
            <person name="Shafiuddin M."/>
            <person name="Mahmood N."/>
            <person name="Shommy N.S."/>
        </authorList>
    </citation>
    <scope>NUCLEOTIDE SEQUENCE [LARGE SCALE GENOMIC DNA]</scope>
    <source>
        <strain evidence="3">cv. O-4</strain>
    </source>
</reference>
<proteinExistence type="predicted"/>
<organism evidence="2 3">
    <name type="scientific">Corchorus olitorius</name>
    <dbReference type="NCBI Taxonomy" id="93759"/>
    <lineage>
        <taxon>Eukaryota</taxon>
        <taxon>Viridiplantae</taxon>
        <taxon>Streptophyta</taxon>
        <taxon>Embryophyta</taxon>
        <taxon>Tracheophyta</taxon>
        <taxon>Spermatophyta</taxon>
        <taxon>Magnoliopsida</taxon>
        <taxon>eudicotyledons</taxon>
        <taxon>Gunneridae</taxon>
        <taxon>Pentapetalae</taxon>
        <taxon>rosids</taxon>
        <taxon>malvids</taxon>
        <taxon>Malvales</taxon>
        <taxon>Malvaceae</taxon>
        <taxon>Grewioideae</taxon>
        <taxon>Apeibeae</taxon>
        <taxon>Corchorus</taxon>
    </lineage>
</organism>
<dbReference type="EMBL" id="AWUE01022987">
    <property type="protein sequence ID" value="OMO55310.1"/>
    <property type="molecule type" value="Genomic_DNA"/>
</dbReference>